<evidence type="ECO:0000313" key="4">
    <source>
        <dbReference type="EMBL" id="KFF26229.1"/>
    </source>
</evidence>
<name>A0ABR4UML9_9FLAO</name>
<gene>
    <name evidence="4" type="ORF">IW16_10175</name>
</gene>
<organism evidence="4 5">
    <name type="scientific">Chryseobacterium vrystaatense</name>
    <dbReference type="NCBI Taxonomy" id="307480"/>
    <lineage>
        <taxon>Bacteria</taxon>
        <taxon>Pseudomonadati</taxon>
        <taxon>Bacteroidota</taxon>
        <taxon>Flavobacteriia</taxon>
        <taxon>Flavobacteriales</taxon>
        <taxon>Weeksellaceae</taxon>
        <taxon>Chryseobacterium group</taxon>
        <taxon>Chryseobacterium</taxon>
    </lineage>
</organism>
<feature type="chain" id="PRO_5045910380" description="VWFA domain-containing protein" evidence="2">
    <location>
        <begin position="24"/>
        <end position="475"/>
    </location>
</feature>
<evidence type="ECO:0000256" key="2">
    <source>
        <dbReference type="SAM" id="SignalP"/>
    </source>
</evidence>
<dbReference type="InterPro" id="IPR036465">
    <property type="entry name" value="vWFA_dom_sf"/>
</dbReference>
<dbReference type="SUPFAM" id="SSF53300">
    <property type="entry name" value="vWA-like"/>
    <property type="match status" value="1"/>
</dbReference>
<dbReference type="NCBIfam" id="TIGR04183">
    <property type="entry name" value="Por_Secre_tail"/>
    <property type="match status" value="1"/>
</dbReference>
<proteinExistence type="predicted"/>
<dbReference type="PROSITE" id="PS50234">
    <property type="entry name" value="VWFA"/>
    <property type="match status" value="1"/>
</dbReference>
<reference evidence="4 5" key="1">
    <citation type="submission" date="2014-07" db="EMBL/GenBank/DDBJ databases">
        <title>Genome of Chryseobacterium vrystaatense LMG 22846.</title>
        <authorList>
            <person name="Pipes S.E."/>
            <person name="Stropko S.J."/>
            <person name="Newman J.D."/>
        </authorList>
    </citation>
    <scope>NUCLEOTIDE SEQUENCE [LARGE SCALE GENOMIC DNA]</scope>
    <source>
        <strain evidence="4 5">LMG 22846</strain>
    </source>
</reference>
<dbReference type="Pfam" id="PF18962">
    <property type="entry name" value="Por_Secre_tail"/>
    <property type="match status" value="1"/>
</dbReference>
<comment type="caution">
    <text evidence="4">The sequence shown here is derived from an EMBL/GenBank/DDBJ whole genome shotgun (WGS) entry which is preliminary data.</text>
</comment>
<evidence type="ECO:0000313" key="5">
    <source>
        <dbReference type="Proteomes" id="UP000028719"/>
    </source>
</evidence>
<evidence type="ECO:0000256" key="1">
    <source>
        <dbReference type="ARBA" id="ARBA00022729"/>
    </source>
</evidence>
<dbReference type="Proteomes" id="UP000028719">
    <property type="component" value="Unassembled WGS sequence"/>
</dbReference>
<dbReference type="RefSeq" id="WP_034743131.1">
    <property type="nucleotide sequence ID" value="NZ_JPRI01000003.1"/>
</dbReference>
<keyword evidence="1 2" id="KW-0732">Signal</keyword>
<keyword evidence="5" id="KW-1185">Reference proteome</keyword>
<feature type="domain" description="VWFA" evidence="3">
    <location>
        <begin position="27"/>
        <end position="242"/>
    </location>
</feature>
<evidence type="ECO:0000259" key="3">
    <source>
        <dbReference type="PROSITE" id="PS50234"/>
    </source>
</evidence>
<protein>
    <recommendedName>
        <fullName evidence="3">VWFA domain-containing protein</fullName>
    </recommendedName>
</protein>
<feature type="signal peptide" evidence="2">
    <location>
        <begin position="1"/>
        <end position="23"/>
    </location>
</feature>
<dbReference type="InterPro" id="IPR002035">
    <property type="entry name" value="VWF_A"/>
</dbReference>
<accession>A0ABR4UML9</accession>
<sequence length="475" mass="52155">MKKSFLFLLMAFMMSWGTFKAQAGGSDYIIMLDNGSSTDDQSFLEMKRGAVKLIEQLLMCNLKNRVAVVHYGAGKYGDTSGIYKPVIYIESDFTSDHAVAQVIERRLDFGDHFNEALGFTSNALDGLSSPSIISPQATLNGYQPLKVVVFTDAERNTGALNGSYLVNYADTTLNSPAAFKNVLAFKINRGAQFTMIHANTNTLAVRAAASISSTGGLYGGALETNVADPDYGILPRLYYNRPNGFGMSSFETDYWKDMVGHLCNSSGWATMDFKYEPGQCISGPAIINGSYNLPAGAVFEDLRLFIENIVTGELYPVLFTTTITGSNFSSALQTSDFVYAVSAGATGQYKLKTLLVYAYGGDHYNTYSYNNYPYFDYDIDMDCPVLKSAPKTLGREAFFKLTPNPTTGLFKVILNNAPKSAKLNVMDLAGNSVYSKVLGNEKEIDIDISSRKEGVYIVNILNDKNETYSEKIIKK</sequence>
<dbReference type="InterPro" id="IPR026444">
    <property type="entry name" value="Secre_tail"/>
</dbReference>
<dbReference type="EMBL" id="JPRI01000003">
    <property type="protein sequence ID" value="KFF26229.1"/>
    <property type="molecule type" value="Genomic_DNA"/>
</dbReference>